<feature type="domain" description="C2H2-type" evidence="5">
    <location>
        <begin position="363"/>
        <end position="387"/>
    </location>
</feature>
<dbReference type="CDD" id="cd06141">
    <property type="entry name" value="WRN_exo"/>
    <property type="match status" value="1"/>
</dbReference>
<accession>A0A2P6VCA8</accession>
<dbReference type="PROSITE" id="PS50157">
    <property type="entry name" value="ZINC_FINGER_C2H2_2"/>
    <property type="match status" value="1"/>
</dbReference>
<dbReference type="GO" id="GO:0008408">
    <property type="term" value="F:3'-5' exonuclease activity"/>
    <property type="evidence" value="ECO:0007669"/>
    <property type="project" value="InterPro"/>
</dbReference>
<organism evidence="6 7">
    <name type="scientific">Micractinium conductrix</name>
    <dbReference type="NCBI Taxonomy" id="554055"/>
    <lineage>
        <taxon>Eukaryota</taxon>
        <taxon>Viridiplantae</taxon>
        <taxon>Chlorophyta</taxon>
        <taxon>core chlorophytes</taxon>
        <taxon>Trebouxiophyceae</taxon>
        <taxon>Chlorellales</taxon>
        <taxon>Chlorellaceae</taxon>
        <taxon>Chlorella clade</taxon>
        <taxon>Micractinium</taxon>
    </lineage>
</organism>
<evidence type="ECO:0000256" key="1">
    <source>
        <dbReference type="ARBA" id="ARBA00022722"/>
    </source>
</evidence>
<evidence type="ECO:0000256" key="2">
    <source>
        <dbReference type="ARBA" id="ARBA00022801"/>
    </source>
</evidence>
<dbReference type="GO" id="GO:0005634">
    <property type="term" value="C:nucleus"/>
    <property type="evidence" value="ECO:0007669"/>
    <property type="project" value="TreeGrafter"/>
</dbReference>
<evidence type="ECO:0000256" key="3">
    <source>
        <dbReference type="PROSITE-ProRule" id="PRU00042"/>
    </source>
</evidence>
<gene>
    <name evidence="6" type="ORF">C2E20_4898</name>
</gene>
<dbReference type="GO" id="GO:0006139">
    <property type="term" value="P:nucleobase-containing compound metabolic process"/>
    <property type="evidence" value="ECO:0007669"/>
    <property type="project" value="InterPro"/>
</dbReference>
<dbReference type="Gene3D" id="3.30.420.10">
    <property type="entry name" value="Ribonuclease H-like superfamily/Ribonuclease H"/>
    <property type="match status" value="1"/>
</dbReference>
<keyword evidence="1" id="KW-0540">Nuclease</keyword>
<keyword evidence="2" id="KW-0378">Hydrolase</keyword>
<dbReference type="Pfam" id="PF01612">
    <property type="entry name" value="DNA_pol_A_exo1"/>
    <property type="match status" value="1"/>
</dbReference>
<feature type="compositionally biased region" description="Low complexity" evidence="4">
    <location>
        <begin position="61"/>
        <end position="75"/>
    </location>
</feature>
<dbReference type="InterPro" id="IPR012337">
    <property type="entry name" value="RNaseH-like_sf"/>
</dbReference>
<dbReference type="Proteomes" id="UP000239649">
    <property type="component" value="Unassembled WGS sequence"/>
</dbReference>
<dbReference type="GO" id="GO:0003676">
    <property type="term" value="F:nucleic acid binding"/>
    <property type="evidence" value="ECO:0007669"/>
    <property type="project" value="InterPro"/>
</dbReference>
<dbReference type="SUPFAM" id="SSF53098">
    <property type="entry name" value="Ribonuclease H-like"/>
    <property type="match status" value="1"/>
</dbReference>
<dbReference type="SMART" id="SM00474">
    <property type="entry name" value="35EXOc"/>
    <property type="match status" value="1"/>
</dbReference>
<feature type="compositionally biased region" description="Low complexity" evidence="4">
    <location>
        <begin position="1"/>
        <end position="39"/>
    </location>
</feature>
<dbReference type="EMBL" id="LHPF02000013">
    <property type="protein sequence ID" value="PSC71691.1"/>
    <property type="molecule type" value="Genomic_DNA"/>
</dbReference>
<evidence type="ECO:0000256" key="4">
    <source>
        <dbReference type="SAM" id="MobiDB-lite"/>
    </source>
</evidence>
<feature type="region of interest" description="Disordered" evidence="4">
    <location>
        <begin position="1"/>
        <end position="104"/>
    </location>
</feature>
<name>A0A2P6VCA8_9CHLO</name>
<sequence>MGPAAEAVAAAPHACGAPSTAAGSPSSSGGTPSASLPAGAPRPPKSAKRRAAEALLHRRFSSSPSVAALAAADATEAAKRRRGDDQQTAQPPAEQQQQQQRPPVRVAACSDCSAAEPAWCTHDVALPPLDWAAVLQSVQHEHDVPICPSTQAHCLPGSIRVHVVSRVDQLPAALGALRSSMQDACVAIDLEWKPEGWQGAGPSRVALMQLASGTTAVLVRVSSLGYRMPPPLHDFLSDPELSFVGFSWDSADEQKMRATFGWGRDVFARFVDLQQVGESLGYHGLGLGALTRQVLGFQPPKDRKVTMSNWEARHLSAKQVQYAALDAIITGHVYRGLRLWHASPSACTACRQMLGKVLPAPEWRCHDCDRSFNHRGALLSHRTHTKHRVSAGVCNECGRVHAK</sequence>
<dbReference type="STRING" id="554055.A0A2P6VCA8"/>
<comment type="caution">
    <text evidence="6">The sequence shown here is derived from an EMBL/GenBank/DDBJ whole genome shotgun (WGS) entry which is preliminary data.</text>
</comment>
<keyword evidence="3" id="KW-0479">Metal-binding</keyword>
<dbReference type="PANTHER" id="PTHR13620:SF104">
    <property type="entry name" value="EXONUCLEASE 3'-5' DOMAIN-CONTAINING PROTEIN 2"/>
    <property type="match status" value="1"/>
</dbReference>
<dbReference type="AlphaFoldDB" id="A0A2P6VCA8"/>
<dbReference type="GO" id="GO:0008270">
    <property type="term" value="F:zinc ion binding"/>
    <property type="evidence" value="ECO:0007669"/>
    <property type="project" value="UniProtKB-KW"/>
</dbReference>
<proteinExistence type="predicted"/>
<protein>
    <submittedName>
        <fullName evidence="6">Werner Syndrome-like exonuclease</fullName>
    </submittedName>
</protein>
<keyword evidence="7" id="KW-1185">Reference proteome</keyword>
<reference evidence="6 7" key="1">
    <citation type="journal article" date="2018" name="Plant J.">
        <title>Genome sequences of Chlorella sorokiniana UTEX 1602 and Micractinium conductrix SAG 241.80: implications to maltose excretion by a green alga.</title>
        <authorList>
            <person name="Arriola M.B."/>
            <person name="Velmurugan N."/>
            <person name="Zhang Y."/>
            <person name="Plunkett M.H."/>
            <person name="Hondzo H."/>
            <person name="Barney B.M."/>
        </authorList>
    </citation>
    <scope>NUCLEOTIDE SEQUENCE [LARGE SCALE GENOMIC DNA]</scope>
    <source>
        <strain evidence="6 7">SAG 241.80</strain>
    </source>
</reference>
<evidence type="ECO:0000313" key="7">
    <source>
        <dbReference type="Proteomes" id="UP000239649"/>
    </source>
</evidence>
<dbReference type="InterPro" id="IPR013087">
    <property type="entry name" value="Znf_C2H2_type"/>
</dbReference>
<evidence type="ECO:0000259" key="5">
    <source>
        <dbReference type="PROSITE" id="PS50157"/>
    </source>
</evidence>
<keyword evidence="3" id="KW-0862">Zinc</keyword>
<feature type="compositionally biased region" description="Basic and acidic residues" evidence="4">
    <location>
        <begin position="76"/>
        <end position="85"/>
    </location>
</feature>
<feature type="compositionally biased region" description="Low complexity" evidence="4">
    <location>
        <begin position="86"/>
        <end position="104"/>
    </location>
</feature>
<dbReference type="InterPro" id="IPR002562">
    <property type="entry name" value="3'-5'_exonuclease_dom"/>
</dbReference>
<dbReference type="GO" id="GO:0005737">
    <property type="term" value="C:cytoplasm"/>
    <property type="evidence" value="ECO:0007669"/>
    <property type="project" value="TreeGrafter"/>
</dbReference>
<evidence type="ECO:0000313" key="6">
    <source>
        <dbReference type="EMBL" id="PSC71691.1"/>
    </source>
</evidence>
<dbReference type="PROSITE" id="PS00028">
    <property type="entry name" value="ZINC_FINGER_C2H2_1"/>
    <property type="match status" value="1"/>
</dbReference>
<dbReference type="InterPro" id="IPR051132">
    <property type="entry name" value="3-5_Exonuclease_domain"/>
</dbReference>
<dbReference type="PANTHER" id="PTHR13620">
    <property type="entry name" value="3-5 EXONUCLEASE"/>
    <property type="match status" value="1"/>
</dbReference>
<keyword evidence="3" id="KW-0863">Zinc-finger</keyword>
<dbReference type="InterPro" id="IPR036397">
    <property type="entry name" value="RNaseH_sf"/>
</dbReference>
<dbReference type="OrthoDB" id="1920326at2759"/>